<proteinExistence type="predicted"/>
<evidence type="ECO:0000256" key="1">
    <source>
        <dbReference type="SAM" id="Phobius"/>
    </source>
</evidence>
<feature type="transmembrane region" description="Helical" evidence="1">
    <location>
        <begin position="49"/>
        <end position="69"/>
    </location>
</feature>
<feature type="transmembrane region" description="Helical" evidence="1">
    <location>
        <begin position="134"/>
        <end position="155"/>
    </location>
</feature>
<dbReference type="AlphaFoldDB" id="A0A812D8V4"/>
<evidence type="ECO:0000313" key="2">
    <source>
        <dbReference type="EMBL" id="CAE1295230.1"/>
    </source>
</evidence>
<reference evidence="2" key="1">
    <citation type="submission" date="2021-01" db="EMBL/GenBank/DDBJ databases">
        <authorList>
            <person name="Li R."/>
            <person name="Bekaert M."/>
        </authorList>
    </citation>
    <scope>NUCLEOTIDE SEQUENCE</scope>
    <source>
        <strain evidence="2">Farmed</strain>
    </source>
</reference>
<name>A0A812D8V4_ACAPH</name>
<keyword evidence="1" id="KW-1133">Transmembrane helix</keyword>
<keyword evidence="1" id="KW-0472">Membrane</keyword>
<protein>
    <submittedName>
        <fullName evidence="2">Uncharacterized protein</fullName>
    </submittedName>
</protein>
<dbReference type="EMBL" id="CAHIKZ030003021">
    <property type="protein sequence ID" value="CAE1295230.1"/>
    <property type="molecule type" value="Genomic_DNA"/>
</dbReference>
<evidence type="ECO:0000313" key="3">
    <source>
        <dbReference type="Proteomes" id="UP000597762"/>
    </source>
</evidence>
<comment type="caution">
    <text evidence="2">The sequence shown here is derived from an EMBL/GenBank/DDBJ whole genome shotgun (WGS) entry which is preliminary data.</text>
</comment>
<keyword evidence="1" id="KW-0812">Transmembrane</keyword>
<keyword evidence="3" id="KW-1185">Reference proteome</keyword>
<feature type="transmembrane region" description="Helical" evidence="1">
    <location>
        <begin position="6"/>
        <end position="37"/>
    </location>
</feature>
<accession>A0A812D8V4</accession>
<gene>
    <name evidence="2" type="ORF">SPHA_50810</name>
</gene>
<organism evidence="2 3">
    <name type="scientific">Acanthosepion pharaonis</name>
    <name type="common">Pharaoh cuttlefish</name>
    <name type="synonym">Sepia pharaonis</name>
    <dbReference type="NCBI Taxonomy" id="158019"/>
    <lineage>
        <taxon>Eukaryota</taxon>
        <taxon>Metazoa</taxon>
        <taxon>Spiralia</taxon>
        <taxon>Lophotrochozoa</taxon>
        <taxon>Mollusca</taxon>
        <taxon>Cephalopoda</taxon>
        <taxon>Coleoidea</taxon>
        <taxon>Decapodiformes</taxon>
        <taxon>Sepiida</taxon>
        <taxon>Sepiina</taxon>
        <taxon>Sepiidae</taxon>
        <taxon>Acanthosepion</taxon>
    </lineage>
</organism>
<sequence length="199" mass="23894">MVIFSLVLFAFFRIFSSIHFIFFSFQTFSFFLSFYFSSHSKLFHYFRHFIFLPFPNSFNLSFILFSSISKLFYSFVHFIFLLFPNFHHLLHFIFLLFPNSFTTSFILFFFSFQTVLFIRSFYFSSLSKLFPSPFILSFSLSKLFQALLHFIFLLFPNSFTAITYGVSRPVAGTNSLQSRLCLLLRLVWRIHFAHSYLWT</sequence>
<dbReference type="Proteomes" id="UP000597762">
    <property type="component" value="Unassembled WGS sequence"/>
</dbReference>